<dbReference type="KEGG" id="kra:Krad_4418"/>
<reference evidence="2" key="1">
    <citation type="journal article" date="2008" name="PLoS ONE">
        <title>Survival in nuclear waste, extreme resistance, and potential applications gleaned from the genome sequence of Kineococcus radiotolerans SRS30216.</title>
        <authorList>
            <person name="Bagwell C.E."/>
            <person name="Bhat S."/>
            <person name="Hawkins G.M."/>
            <person name="Smith B.W."/>
            <person name="Biswas T."/>
            <person name="Hoover T.R."/>
            <person name="Saunders E."/>
            <person name="Han C.S."/>
            <person name="Tsodikov O.V."/>
            <person name="Shimkets L.J."/>
        </authorList>
    </citation>
    <scope>NUCLEOTIDE SEQUENCE [LARGE SCALE GENOMIC DNA]</scope>
    <source>
        <strain evidence="2">ATCC BAA-149 / DSM 14245 / SRS30216</strain>
    </source>
</reference>
<protein>
    <submittedName>
        <fullName evidence="1">Uncharacterized protein</fullName>
    </submittedName>
</protein>
<dbReference type="Proteomes" id="UP000001116">
    <property type="component" value="Chromosome"/>
</dbReference>
<organism evidence="1 2">
    <name type="scientific">Kineococcus radiotolerans (strain ATCC BAA-149 / DSM 14245 / SRS30216)</name>
    <dbReference type="NCBI Taxonomy" id="266940"/>
    <lineage>
        <taxon>Bacteria</taxon>
        <taxon>Bacillati</taxon>
        <taxon>Actinomycetota</taxon>
        <taxon>Actinomycetes</taxon>
        <taxon>Kineosporiales</taxon>
        <taxon>Kineosporiaceae</taxon>
        <taxon>Kineococcus</taxon>
    </lineage>
</organism>
<name>A6WGD8_KINRD</name>
<accession>A6WGD8</accession>
<gene>
    <name evidence="1" type="ordered locus">Krad_4418</name>
</gene>
<proteinExistence type="predicted"/>
<dbReference type="OrthoDB" id="9814707at2"/>
<sequence length="203" mass="21626">MADFMLCTNCQDDSQMQLPMNAPDGGVIHTCLGDHRGTGPWVFTVHPAVEPTRTVRRSPARVESSGVTADLLEPLTACFEAGGPWLEFGVVEARLRERAPEVFARHVAEAGHTMFGPASNTASGRVAMALSTLRARGAVAGFVGKSTGSPWRGRTISHWCLEGSTPRTEVLSWVQDRAQRGLSAGWTDEDRAGLTAAGTPVGV</sequence>
<dbReference type="EMBL" id="CP000750">
    <property type="protein sequence ID" value="ABS05877.1"/>
    <property type="molecule type" value="Genomic_DNA"/>
</dbReference>
<dbReference type="HOGENOM" id="CLU_1347422_0_0_11"/>
<keyword evidence="2" id="KW-1185">Reference proteome</keyword>
<evidence type="ECO:0000313" key="1">
    <source>
        <dbReference type="EMBL" id="ABS05877.1"/>
    </source>
</evidence>
<evidence type="ECO:0000313" key="2">
    <source>
        <dbReference type="Proteomes" id="UP000001116"/>
    </source>
</evidence>
<dbReference type="AlphaFoldDB" id="A6WGD8"/>
<dbReference type="RefSeq" id="WP_012085817.1">
    <property type="nucleotide sequence ID" value="NC_009664.2"/>
</dbReference>